<dbReference type="GeneID" id="7009411"/>
<dbReference type="VEuPathDB" id="FungiDB:YALI0_B11913g"/>
<evidence type="ECO:0000256" key="1">
    <source>
        <dbReference type="ARBA" id="ARBA00004325"/>
    </source>
</evidence>
<evidence type="ECO:0000313" key="5">
    <source>
        <dbReference type="EMBL" id="AOW01576.1"/>
    </source>
</evidence>
<name>A0A1D8N7G6_YARLL</name>
<dbReference type="OMA" id="NHKIAMF"/>
<dbReference type="Proteomes" id="UP000182444">
    <property type="component" value="Chromosome 1B"/>
</dbReference>
<dbReference type="PANTHER" id="PTHR28074:SF1">
    <property type="entry name" value="ATP SYNTHASE SUBUNIT K, MITOCHONDRIAL"/>
    <property type="match status" value="1"/>
</dbReference>
<dbReference type="GO" id="GO:0005743">
    <property type="term" value="C:mitochondrial inner membrane"/>
    <property type="evidence" value="ECO:0007669"/>
    <property type="project" value="EnsemblFungi"/>
</dbReference>
<gene>
    <name evidence="6" type="ORF">B0I71DRAFT_127157</name>
    <name evidence="5" type="ORF">YALI1_B15733g</name>
</gene>
<sequence length="70" mass="7266">MGAAYHILGKTVYPHQLAIGTIVSVVGGIVIASSGKKAEKPAAPAIQAGSSDEEKFIANFLKEQEAAEKK</sequence>
<evidence type="ECO:0000256" key="3">
    <source>
        <dbReference type="ARBA" id="ARBA00023136"/>
    </source>
</evidence>
<reference evidence="5 7" key="1">
    <citation type="journal article" date="2016" name="PLoS ONE">
        <title>Sequence Assembly of Yarrowia lipolytica Strain W29/CLIB89 Shows Transposable Element Diversity.</title>
        <authorList>
            <person name="Magnan C."/>
            <person name="Yu J."/>
            <person name="Chang I."/>
            <person name="Jahn E."/>
            <person name="Kanomata Y."/>
            <person name="Wu J."/>
            <person name="Zeller M."/>
            <person name="Oakes M."/>
            <person name="Baldi P."/>
            <person name="Sandmeyer S."/>
        </authorList>
    </citation>
    <scope>NUCLEOTIDE SEQUENCE [LARGE SCALE GENOMIC DNA]</scope>
    <source>
        <strain evidence="5">CLIB89</strain>
        <strain evidence="7">CLIB89(W29)</strain>
    </source>
</reference>
<protein>
    <recommendedName>
        <fullName evidence="9">ATP synthase subunit K, mitochondrial</fullName>
    </recommendedName>
</protein>
<feature type="transmembrane region" description="Helical" evidence="4">
    <location>
        <begin position="12"/>
        <end position="32"/>
    </location>
</feature>
<dbReference type="Proteomes" id="UP000256601">
    <property type="component" value="Unassembled WGS sequence"/>
</dbReference>
<accession>A0A1D8N7G6</accession>
<dbReference type="PANTHER" id="PTHR28074">
    <property type="entry name" value="ATP SYNTHASE SUBUNIT K, MITOCHONDRIAL"/>
    <property type="match status" value="1"/>
</dbReference>
<dbReference type="GO" id="GO:0045259">
    <property type="term" value="C:proton-transporting ATP synthase complex"/>
    <property type="evidence" value="ECO:0007669"/>
    <property type="project" value="EnsemblFungi"/>
</dbReference>
<organism evidence="5 7">
    <name type="scientific">Yarrowia lipolytica</name>
    <name type="common">Candida lipolytica</name>
    <dbReference type="NCBI Taxonomy" id="4952"/>
    <lineage>
        <taxon>Eukaryota</taxon>
        <taxon>Fungi</taxon>
        <taxon>Dikarya</taxon>
        <taxon>Ascomycota</taxon>
        <taxon>Saccharomycotina</taxon>
        <taxon>Dipodascomycetes</taxon>
        <taxon>Dipodascales</taxon>
        <taxon>Dipodascales incertae sedis</taxon>
        <taxon>Yarrowia</taxon>
    </lineage>
</organism>
<proteinExistence type="predicted"/>
<dbReference type="VEuPathDB" id="FungiDB:YALI1_B15733g"/>
<evidence type="ECO:0000256" key="4">
    <source>
        <dbReference type="SAM" id="Phobius"/>
    </source>
</evidence>
<keyword evidence="2" id="KW-0496">Mitochondrion</keyword>
<dbReference type="GO" id="GO:0015986">
    <property type="term" value="P:proton motive force-driven ATP synthesis"/>
    <property type="evidence" value="ECO:0007669"/>
    <property type="project" value="EnsemblFungi"/>
</dbReference>
<dbReference type="EMBL" id="CP017554">
    <property type="protein sequence ID" value="AOW01576.1"/>
    <property type="molecule type" value="Genomic_DNA"/>
</dbReference>
<evidence type="ECO:0008006" key="9">
    <source>
        <dbReference type="Google" id="ProtNLM"/>
    </source>
</evidence>
<dbReference type="GO" id="GO:0065003">
    <property type="term" value="P:protein-containing complex assembly"/>
    <property type="evidence" value="ECO:0007669"/>
    <property type="project" value="EnsemblFungi"/>
</dbReference>
<evidence type="ECO:0000313" key="8">
    <source>
        <dbReference type="Proteomes" id="UP000256601"/>
    </source>
</evidence>
<keyword evidence="3 4" id="KW-0472">Membrane</keyword>
<dbReference type="InterPro" id="IPR021278">
    <property type="entry name" value="ATP19"/>
</dbReference>
<dbReference type="RefSeq" id="XP_002143014.1">
    <property type="nucleotide sequence ID" value="XM_002142978.1"/>
</dbReference>
<dbReference type="Pfam" id="PF11022">
    <property type="entry name" value="ATP19"/>
    <property type="match status" value="1"/>
</dbReference>
<evidence type="ECO:0000313" key="6">
    <source>
        <dbReference type="EMBL" id="RDW28684.1"/>
    </source>
</evidence>
<dbReference type="OrthoDB" id="2094445at2759"/>
<dbReference type="EMBL" id="KZ858951">
    <property type="protein sequence ID" value="RDW28684.1"/>
    <property type="molecule type" value="Genomic_DNA"/>
</dbReference>
<evidence type="ECO:0000313" key="7">
    <source>
        <dbReference type="Proteomes" id="UP000182444"/>
    </source>
</evidence>
<comment type="subcellular location">
    <subcellularLocation>
        <location evidence="1">Mitochondrion membrane</location>
    </subcellularLocation>
</comment>
<keyword evidence="4" id="KW-0812">Transmembrane</keyword>
<evidence type="ECO:0000256" key="2">
    <source>
        <dbReference type="ARBA" id="ARBA00023128"/>
    </source>
</evidence>
<dbReference type="AlphaFoldDB" id="A0A1D8N7G6"/>
<reference evidence="6 8" key="2">
    <citation type="submission" date="2018-07" db="EMBL/GenBank/DDBJ databases">
        <title>Draft Genome Assemblies for Five Robust Yarrowia lipolytica Strains Exhibiting High Lipid Production and Pentose Sugar Utilization and Sugar Alcohol Secretion from Undetoxified Lignocellulosic Biomass Hydrolysates.</title>
        <authorList>
            <consortium name="DOE Joint Genome Institute"/>
            <person name="Walker C."/>
            <person name="Ryu S."/>
            <person name="Na H."/>
            <person name="Zane M."/>
            <person name="LaButti K."/>
            <person name="Lipzen A."/>
            <person name="Haridas S."/>
            <person name="Barry K."/>
            <person name="Grigoriev I.V."/>
            <person name="Quarterman J."/>
            <person name="Slininger P."/>
            <person name="Dien B."/>
            <person name="Trinh C.T."/>
        </authorList>
    </citation>
    <scope>NUCLEOTIDE SEQUENCE [LARGE SCALE GENOMIC DNA]</scope>
    <source>
        <strain evidence="6 8">YB392</strain>
    </source>
</reference>
<keyword evidence="4" id="KW-1133">Transmembrane helix</keyword>
<dbReference type="KEGG" id="yli:7009411"/>